<keyword evidence="7" id="KW-0813">Transport</keyword>
<evidence type="ECO:0000256" key="7">
    <source>
        <dbReference type="RuleBase" id="RU003879"/>
    </source>
</evidence>
<dbReference type="Pfam" id="PF02472">
    <property type="entry name" value="ExbD"/>
    <property type="match status" value="1"/>
</dbReference>
<protein>
    <submittedName>
        <fullName evidence="9">Biopolymer transport protein ExbD</fullName>
    </submittedName>
</protein>
<dbReference type="PANTHER" id="PTHR30558">
    <property type="entry name" value="EXBD MEMBRANE COMPONENT OF PMF-DRIVEN MACROMOLECULE IMPORT SYSTEM"/>
    <property type="match status" value="1"/>
</dbReference>
<dbReference type="PANTHER" id="PTHR30558:SF3">
    <property type="entry name" value="BIOPOLYMER TRANSPORT PROTEIN EXBD-RELATED"/>
    <property type="match status" value="1"/>
</dbReference>
<dbReference type="GO" id="GO:0022857">
    <property type="term" value="F:transmembrane transporter activity"/>
    <property type="evidence" value="ECO:0007669"/>
    <property type="project" value="InterPro"/>
</dbReference>
<evidence type="ECO:0000256" key="2">
    <source>
        <dbReference type="ARBA" id="ARBA00005811"/>
    </source>
</evidence>
<dbReference type="OrthoDB" id="5456447at2"/>
<evidence type="ECO:0000256" key="1">
    <source>
        <dbReference type="ARBA" id="ARBA00004162"/>
    </source>
</evidence>
<evidence type="ECO:0000256" key="5">
    <source>
        <dbReference type="ARBA" id="ARBA00022989"/>
    </source>
</evidence>
<evidence type="ECO:0000313" key="9">
    <source>
        <dbReference type="EMBL" id="SFA75614.1"/>
    </source>
</evidence>
<organism evidence="9 10">
    <name type="scientific">Poseidonocella pacifica</name>
    <dbReference type="NCBI Taxonomy" id="871651"/>
    <lineage>
        <taxon>Bacteria</taxon>
        <taxon>Pseudomonadati</taxon>
        <taxon>Pseudomonadota</taxon>
        <taxon>Alphaproteobacteria</taxon>
        <taxon>Rhodobacterales</taxon>
        <taxon>Roseobacteraceae</taxon>
        <taxon>Poseidonocella</taxon>
    </lineage>
</organism>
<keyword evidence="5 8" id="KW-1133">Transmembrane helix</keyword>
<evidence type="ECO:0000256" key="3">
    <source>
        <dbReference type="ARBA" id="ARBA00022475"/>
    </source>
</evidence>
<sequence>MFQLENPRPRRKPSLTPMIDVVFLLLVFFMLASRFGMDMHLPLKVAGQSGGEYTGPPRLVDVLPEGIRLNGVEIAADALAAEIERLTEKPEDTIILRPRDEASLQRIVEVMQTLGDAGFNQIVLVE</sequence>
<accession>A0A1I0VGW4</accession>
<feature type="transmembrane region" description="Helical" evidence="8">
    <location>
        <begin position="15"/>
        <end position="32"/>
    </location>
</feature>
<dbReference type="STRING" id="871651.SAMN05421688_0628"/>
<proteinExistence type="inferred from homology"/>
<dbReference type="RefSeq" id="WP_092060480.1">
    <property type="nucleotide sequence ID" value="NZ_FOJU01000001.1"/>
</dbReference>
<comment type="similarity">
    <text evidence="2 7">Belongs to the ExbD/TolR family.</text>
</comment>
<evidence type="ECO:0000313" key="10">
    <source>
        <dbReference type="Proteomes" id="UP000198796"/>
    </source>
</evidence>
<dbReference type="InterPro" id="IPR003400">
    <property type="entry name" value="ExbD"/>
</dbReference>
<gene>
    <name evidence="9" type="ORF">SAMN05421688_0628</name>
</gene>
<dbReference type="GO" id="GO:0005886">
    <property type="term" value="C:plasma membrane"/>
    <property type="evidence" value="ECO:0007669"/>
    <property type="project" value="UniProtKB-SubCell"/>
</dbReference>
<keyword evidence="3" id="KW-1003">Cell membrane</keyword>
<name>A0A1I0VGW4_9RHOB</name>
<comment type="subcellular location">
    <subcellularLocation>
        <location evidence="1">Cell membrane</location>
        <topology evidence="1">Single-pass membrane protein</topology>
    </subcellularLocation>
    <subcellularLocation>
        <location evidence="7">Cell membrane</location>
        <topology evidence="7">Single-pass type II membrane protein</topology>
    </subcellularLocation>
</comment>
<dbReference type="GO" id="GO:0015031">
    <property type="term" value="P:protein transport"/>
    <property type="evidence" value="ECO:0007669"/>
    <property type="project" value="UniProtKB-KW"/>
</dbReference>
<keyword evidence="10" id="KW-1185">Reference proteome</keyword>
<evidence type="ECO:0000256" key="8">
    <source>
        <dbReference type="SAM" id="Phobius"/>
    </source>
</evidence>
<keyword evidence="6 8" id="KW-0472">Membrane</keyword>
<keyword evidence="4 7" id="KW-0812">Transmembrane</keyword>
<dbReference type="EMBL" id="FOJU01000001">
    <property type="protein sequence ID" value="SFA75614.1"/>
    <property type="molecule type" value="Genomic_DNA"/>
</dbReference>
<dbReference type="Proteomes" id="UP000198796">
    <property type="component" value="Unassembled WGS sequence"/>
</dbReference>
<reference evidence="9 10" key="1">
    <citation type="submission" date="2016-10" db="EMBL/GenBank/DDBJ databases">
        <authorList>
            <person name="de Groot N.N."/>
        </authorList>
    </citation>
    <scope>NUCLEOTIDE SEQUENCE [LARGE SCALE GENOMIC DNA]</scope>
    <source>
        <strain evidence="9 10">DSM 29316</strain>
    </source>
</reference>
<evidence type="ECO:0000256" key="4">
    <source>
        <dbReference type="ARBA" id="ARBA00022692"/>
    </source>
</evidence>
<dbReference type="Gene3D" id="3.30.420.270">
    <property type="match status" value="1"/>
</dbReference>
<keyword evidence="7" id="KW-0653">Protein transport</keyword>
<dbReference type="AlphaFoldDB" id="A0A1I0VGW4"/>
<evidence type="ECO:0000256" key="6">
    <source>
        <dbReference type="ARBA" id="ARBA00023136"/>
    </source>
</evidence>